<evidence type="ECO:0000259" key="1">
    <source>
        <dbReference type="Pfam" id="PF10648"/>
    </source>
</evidence>
<dbReference type="RefSeq" id="WP_162005000.1">
    <property type="nucleotide sequence ID" value="NZ_BKZW01000001.1"/>
</dbReference>
<evidence type="ECO:0000313" key="2">
    <source>
        <dbReference type="EMBL" id="GER87124.1"/>
    </source>
</evidence>
<dbReference type="EMBL" id="BKZW01000001">
    <property type="protein sequence ID" value="GER87124.1"/>
    <property type="molecule type" value="Genomic_DNA"/>
</dbReference>
<comment type="caution">
    <text evidence="2">The sequence shown here is derived from an EMBL/GenBank/DDBJ whole genome shotgun (WGS) entry which is preliminary data.</text>
</comment>
<feature type="domain" description="Bacterial spore germination immunoglobulin-like" evidence="1">
    <location>
        <begin position="307"/>
        <end position="392"/>
    </location>
</feature>
<dbReference type="Pfam" id="PF10648">
    <property type="entry name" value="Gmad2"/>
    <property type="match status" value="1"/>
</dbReference>
<keyword evidence="3" id="KW-1185">Reference proteome</keyword>
<name>A0A5J4KDJ0_9CHLR</name>
<gene>
    <name evidence="2" type="ORF">KDW_12860</name>
</gene>
<accession>A0A5J4KDJ0</accession>
<dbReference type="Proteomes" id="UP000326912">
    <property type="component" value="Unassembled WGS sequence"/>
</dbReference>
<dbReference type="AlphaFoldDB" id="A0A5J4KDJ0"/>
<evidence type="ECO:0000313" key="3">
    <source>
        <dbReference type="Proteomes" id="UP000326912"/>
    </source>
</evidence>
<dbReference type="InterPro" id="IPR018911">
    <property type="entry name" value="Gmad2_Ig-like_dom"/>
</dbReference>
<proteinExistence type="predicted"/>
<protein>
    <recommendedName>
        <fullName evidence="1">Bacterial spore germination immunoglobulin-like domain-containing protein</fullName>
    </recommendedName>
</protein>
<sequence>MNNYSCGPHPRRAATHAVIMLILACMLTGCTLGTNNNTTAAPQHTVPAATPTINITPTAPPSIQLGQQTCPKAIDTAAYWNPKVPTQPSSDQVESIICAYLMGKTQLQALVSVRHKNSGLVLDLHVYDKINDPAPKEVFQVSGLYKGEAKVSTYNTVLTSEVNQNSPQNQKLSGNTMVNDLQREFKWADSRQTLVPVSFPGLFPSTTRYQAEAEQQQVNQGQEAWKLSATRMATTFVASSQFFNWHNGTQATIVSGGGQKDVDAVVKVEHNSAAGKNTATITMTRLENNANGGIWIVTKASSEGLSLDTPAPQSLLKSPVAVSGKGPAFEGVIGKISVLDSHYNTLGTTDAHGQQGNGPTSFTATVTYTPTFKTGTEDGMLVLISNSNADGSVNGIAIVKQLLG</sequence>
<organism evidence="2 3">
    <name type="scientific">Dictyobacter vulcani</name>
    <dbReference type="NCBI Taxonomy" id="2607529"/>
    <lineage>
        <taxon>Bacteria</taxon>
        <taxon>Bacillati</taxon>
        <taxon>Chloroflexota</taxon>
        <taxon>Ktedonobacteria</taxon>
        <taxon>Ktedonobacterales</taxon>
        <taxon>Dictyobacteraceae</taxon>
        <taxon>Dictyobacter</taxon>
    </lineage>
</organism>
<reference evidence="2 3" key="1">
    <citation type="submission" date="2019-10" db="EMBL/GenBank/DDBJ databases">
        <title>Dictyobacter vulcani sp. nov., within the class Ktedonobacteria, isolated from soil of volcanic Mt. Zao.</title>
        <authorList>
            <person name="Zheng Y."/>
            <person name="Wang C.M."/>
            <person name="Sakai Y."/>
            <person name="Abe K."/>
            <person name="Yokota A."/>
            <person name="Yabe S."/>
        </authorList>
    </citation>
    <scope>NUCLEOTIDE SEQUENCE [LARGE SCALE GENOMIC DNA]</scope>
    <source>
        <strain evidence="2 3">W12</strain>
    </source>
</reference>